<reference evidence="2 3" key="1">
    <citation type="journal article" date="2021" name="Elife">
        <title>Chloroplast acquisition without the gene transfer in kleptoplastic sea slugs, Plakobranchus ocellatus.</title>
        <authorList>
            <person name="Maeda T."/>
            <person name="Takahashi S."/>
            <person name="Yoshida T."/>
            <person name="Shimamura S."/>
            <person name="Takaki Y."/>
            <person name="Nagai Y."/>
            <person name="Toyoda A."/>
            <person name="Suzuki Y."/>
            <person name="Arimoto A."/>
            <person name="Ishii H."/>
            <person name="Satoh N."/>
            <person name="Nishiyama T."/>
            <person name="Hasebe M."/>
            <person name="Maruyama T."/>
            <person name="Minagawa J."/>
            <person name="Obokata J."/>
            <person name="Shigenobu S."/>
        </authorList>
    </citation>
    <scope>NUCLEOTIDE SEQUENCE [LARGE SCALE GENOMIC DNA]</scope>
</reference>
<gene>
    <name evidence="2" type="ORF">ElyMa_000043000</name>
</gene>
<sequence length="454" mass="49508">MTALVYFSIPVCCVVGRSLPEGIVHPSSSFLSSSAQLGFSPFPRPYHPPSLLNHPLGFSGLGSSMFAPVRDSMPPPAPQDWSRLHRPPSSTFPSWPKSEADREREKEREREIRREEERDRERRSSGNFRLPGSDDHRHKTEPSDSSSRPKSRSRSRSPMRNGRIDPQHGSKLEPNPYDRRYDDKRSIVSGSSSLNSPLSSSASSKLKEERREGDLLSLQLDREKMERERLERDRIERERLEKEKILQSAAVVAERAEREKLLLAEQQQRDKLLHSAAAGYLGLSPFAAAAAQQQHSASIIEQHRRMTAAALMGPPPDSIASSLASSAPGYPFLDPHHRAPSSMWSPFMDKVGPGAGALELAAAQHHRLELEREARLAMMSRLPPPPTPSPSPSPPDATSPGARAGAPPQGAAHAARPAAARAGTAAQAAATAPPGPATSIPSISPVTITSLHSR</sequence>
<evidence type="ECO:0000313" key="3">
    <source>
        <dbReference type="Proteomes" id="UP000762676"/>
    </source>
</evidence>
<dbReference type="AlphaFoldDB" id="A0AAV4EDP8"/>
<feature type="region of interest" description="Disordered" evidence="1">
    <location>
        <begin position="380"/>
        <end position="454"/>
    </location>
</feature>
<proteinExistence type="predicted"/>
<evidence type="ECO:0000313" key="2">
    <source>
        <dbReference type="EMBL" id="GFR58910.1"/>
    </source>
</evidence>
<feature type="compositionally biased region" description="Pro residues" evidence="1">
    <location>
        <begin position="382"/>
        <end position="397"/>
    </location>
</feature>
<feature type="region of interest" description="Disordered" evidence="1">
    <location>
        <begin position="69"/>
        <end position="230"/>
    </location>
</feature>
<feature type="compositionally biased region" description="Basic and acidic residues" evidence="1">
    <location>
        <begin position="162"/>
        <end position="186"/>
    </location>
</feature>
<feature type="compositionally biased region" description="Low complexity" evidence="1">
    <location>
        <begin position="187"/>
        <end position="204"/>
    </location>
</feature>
<protein>
    <submittedName>
        <fullName evidence="2">Uncharacterized protein</fullName>
    </submittedName>
</protein>
<feature type="compositionally biased region" description="Basic and acidic residues" evidence="1">
    <location>
        <begin position="132"/>
        <end position="142"/>
    </location>
</feature>
<feature type="compositionally biased region" description="Low complexity" evidence="1">
    <location>
        <begin position="398"/>
        <end position="454"/>
    </location>
</feature>
<evidence type="ECO:0000256" key="1">
    <source>
        <dbReference type="SAM" id="MobiDB-lite"/>
    </source>
</evidence>
<feature type="compositionally biased region" description="Basic and acidic residues" evidence="1">
    <location>
        <begin position="98"/>
        <end position="124"/>
    </location>
</feature>
<organism evidence="2 3">
    <name type="scientific">Elysia marginata</name>
    <dbReference type="NCBI Taxonomy" id="1093978"/>
    <lineage>
        <taxon>Eukaryota</taxon>
        <taxon>Metazoa</taxon>
        <taxon>Spiralia</taxon>
        <taxon>Lophotrochozoa</taxon>
        <taxon>Mollusca</taxon>
        <taxon>Gastropoda</taxon>
        <taxon>Heterobranchia</taxon>
        <taxon>Euthyneura</taxon>
        <taxon>Panpulmonata</taxon>
        <taxon>Sacoglossa</taxon>
        <taxon>Placobranchoidea</taxon>
        <taxon>Plakobranchidae</taxon>
        <taxon>Elysia</taxon>
    </lineage>
</organism>
<dbReference type="Proteomes" id="UP000762676">
    <property type="component" value="Unassembled WGS sequence"/>
</dbReference>
<name>A0AAV4EDP8_9GAST</name>
<feature type="compositionally biased region" description="Basic and acidic residues" evidence="1">
    <location>
        <begin position="205"/>
        <end position="230"/>
    </location>
</feature>
<accession>A0AAV4EDP8</accession>
<comment type="caution">
    <text evidence="2">The sequence shown here is derived from an EMBL/GenBank/DDBJ whole genome shotgun (WGS) entry which is preliminary data.</text>
</comment>
<keyword evidence="3" id="KW-1185">Reference proteome</keyword>
<dbReference type="EMBL" id="BMAT01000063">
    <property type="protein sequence ID" value="GFR58910.1"/>
    <property type="molecule type" value="Genomic_DNA"/>
</dbReference>